<evidence type="ECO:0008006" key="4">
    <source>
        <dbReference type="Google" id="ProtNLM"/>
    </source>
</evidence>
<gene>
    <name evidence="2" type="ordered locus">Bind_3203</name>
</gene>
<evidence type="ECO:0000256" key="1">
    <source>
        <dbReference type="SAM" id="Phobius"/>
    </source>
</evidence>
<protein>
    <recommendedName>
        <fullName evidence="4">Twin-arginine translocation pathway signal</fullName>
    </recommendedName>
</protein>
<evidence type="ECO:0000313" key="2">
    <source>
        <dbReference type="EMBL" id="ACB96763.1"/>
    </source>
</evidence>
<dbReference type="RefSeq" id="WP_012386111.1">
    <property type="nucleotide sequence ID" value="NC_010581.1"/>
</dbReference>
<dbReference type="KEGG" id="bid:Bind_3203"/>
<dbReference type="EMBL" id="CP001016">
    <property type="protein sequence ID" value="ACB96763.1"/>
    <property type="molecule type" value="Genomic_DNA"/>
</dbReference>
<dbReference type="eggNOG" id="ENOG502ZBQ1">
    <property type="taxonomic scope" value="Bacteria"/>
</dbReference>
<reference evidence="2 3" key="2">
    <citation type="journal article" date="2010" name="J. Bacteriol.">
        <title>Complete genome sequence of Beijerinckia indica subsp. indica.</title>
        <authorList>
            <person name="Tamas I."/>
            <person name="Dedysh S.N."/>
            <person name="Liesack W."/>
            <person name="Stott M.B."/>
            <person name="Alam M."/>
            <person name="Murrell J.C."/>
            <person name="Dunfield P.F."/>
        </authorList>
    </citation>
    <scope>NUCLEOTIDE SEQUENCE [LARGE SCALE GENOMIC DNA]</scope>
    <source>
        <strain evidence="3">ATCC 9039 / DSM 1715 / NCIMB 8712</strain>
    </source>
</reference>
<keyword evidence="3" id="KW-1185">Reference proteome</keyword>
<sequence>MSKPEEGRAPGANLDRRRFLAGSVVASTAIIISGSALIHQGEAWGLETKSLRPETMKTLVKVARDIYPHDHLPDKYYAIAVKDYDVKAAKDPAVKNLIEGGVALVDRLAKARHGVPYAEIGWEEPRIAILREIETDPFFQTIRSGLIVGLYNQKEVWPFFGYEGESASKGGYINRGFNDLAWL</sequence>
<dbReference type="HOGENOM" id="CLU_102092_0_0_5"/>
<dbReference type="STRING" id="395963.Bind_3203"/>
<feature type="transmembrane region" description="Helical" evidence="1">
    <location>
        <begin position="20"/>
        <end position="39"/>
    </location>
</feature>
<evidence type="ECO:0000313" key="3">
    <source>
        <dbReference type="Proteomes" id="UP000001695"/>
    </source>
</evidence>
<proteinExistence type="predicted"/>
<name>B2ICZ8_BEII9</name>
<keyword evidence="1" id="KW-0472">Membrane</keyword>
<dbReference type="AlphaFoldDB" id="B2ICZ8"/>
<dbReference type="InterPro" id="IPR006311">
    <property type="entry name" value="TAT_signal"/>
</dbReference>
<organism evidence="2 3">
    <name type="scientific">Beijerinckia indica subsp. indica (strain ATCC 9039 / DSM 1715 / NCIMB 8712)</name>
    <dbReference type="NCBI Taxonomy" id="395963"/>
    <lineage>
        <taxon>Bacteria</taxon>
        <taxon>Pseudomonadati</taxon>
        <taxon>Pseudomonadota</taxon>
        <taxon>Alphaproteobacteria</taxon>
        <taxon>Hyphomicrobiales</taxon>
        <taxon>Beijerinckiaceae</taxon>
        <taxon>Beijerinckia</taxon>
    </lineage>
</organism>
<dbReference type="PROSITE" id="PS51318">
    <property type="entry name" value="TAT"/>
    <property type="match status" value="1"/>
</dbReference>
<keyword evidence="1" id="KW-0812">Transmembrane</keyword>
<dbReference type="OrthoDB" id="4929908at2"/>
<keyword evidence="1" id="KW-1133">Transmembrane helix</keyword>
<reference evidence="3" key="1">
    <citation type="submission" date="2008-03" db="EMBL/GenBank/DDBJ databases">
        <title>Complete sequence of chromosome of Beijerinckia indica subsp. indica ATCC 9039.</title>
        <authorList>
            <consortium name="US DOE Joint Genome Institute"/>
            <person name="Copeland A."/>
            <person name="Lucas S."/>
            <person name="Lapidus A."/>
            <person name="Glavina del Rio T."/>
            <person name="Dalin E."/>
            <person name="Tice H."/>
            <person name="Bruce D."/>
            <person name="Goodwin L."/>
            <person name="Pitluck S."/>
            <person name="LaButti K."/>
            <person name="Schmutz J."/>
            <person name="Larimer F."/>
            <person name="Land M."/>
            <person name="Hauser L."/>
            <person name="Kyrpides N."/>
            <person name="Mikhailova N."/>
            <person name="Dunfield P.F."/>
            <person name="Dedysh S.N."/>
            <person name="Liesack W."/>
            <person name="Saw J.H."/>
            <person name="Alam M."/>
            <person name="Chen Y."/>
            <person name="Murrell J.C."/>
            <person name="Richardson P."/>
        </authorList>
    </citation>
    <scope>NUCLEOTIDE SEQUENCE [LARGE SCALE GENOMIC DNA]</scope>
    <source>
        <strain evidence="3">ATCC 9039 / DSM 1715 / NCIMB 8712</strain>
    </source>
</reference>
<dbReference type="Proteomes" id="UP000001695">
    <property type="component" value="Chromosome"/>
</dbReference>
<accession>B2ICZ8</accession>